<keyword evidence="1" id="KW-1133">Transmembrane helix</keyword>
<feature type="transmembrane region" description="Helical" evidence="1">
    <location>
        <begin position="193"/>
        <end position="212"/>
    </location>
</feature>
<dbReference type="EMBL" id="JABKKJ010000008">
    <property type="protein sequence ID" value="NPE25180.1"/>
    <property type="molecule type" value="Genomic_DNA"/>
</dbReference>
<feature type="transmembrane region" description="Helical" evidence="1">
    <location>
        <begin position="138"/>
        <end position="157"/>
    </location>
</feature>
<evidence type="ECO:0000313" key="3">
    <source>
        <dbReference type="Proteomes" id="UP000820977"/>
    </source>
</evidence>
<comment type="caution">
    <text evidence="2">The sequence shown here is derived from an EMBL/GenBank/DDBJ whole genome shotgun (WGS) entry which is preliminary data.</text>
</comment>
<keyword evidence="1" id="KW-0472">Membrane</keyword>
<keyword evidence="1" id="KW-0812">Transmembrane</keyword>
<proteinExistence type="predicted"/>
<dbReference type="Proteomes" id="UP000820977">
    <property type="component" value="Unassembled WGS sequence"/>
</dbReference>
<feature type="transmembrane region" description="Helical" evidence="1">
    <location>
        <begin position="15"/>
        <end position="33"/>
    </location>
</feature>
<feature type="transmembrane region" description="Helical" evidence="1">
    <location>
        <begin position="105"/>
        <end position="126"/>
    </location>
</feature>
<dbReference type="InterPro" id="IPR045726">
    <property type="entry name" value="DUF6080"/>
</dbReference>
<reference evidence="2 3" key="1">
    <citation type="submission" date="2020-05" db="EMBL/GenBank/DDBJ databases">
        <title>Distinct polysaccharide utilization as determinants for interspecies competition between intestinal Prevotella spp.</title>
        <authorList>
            <person name="Galvez E.J.C."/>
            <person name="Iljazovic A."/>
            <person name="Strowig T."/>
        </authorList>
    </citation>
    <scope>NUCLEOTIDE SEQUENCE [LARGE SCALE GENOMIC DNA]</scope>
    <source>
        <strain evidence="2 3">PCHR</strain>
    </source>
</reference>
<evidence type="ECO:0000256" key="1">
    <source>
        <dbReference type="SAM" id="Phobius"/>
    </source>
</evidence>
<gene>
    <name evidence="2" type="ORF">HPS54_06560</name>
</gene>
<feature type="transmembrane region" description="Helical" evidence="1">
    <location>
        <begin position="423"/>
        <end position="442"/>
    </location>
</feature>
<sequence>MKKILRLFKIRREEIVPSLIALVVFIGMHWLLVSKYFNLFSQTGKGHWNIFVNNFMLSGFDPITYSMLTYWEPNYNVYRHPFLSFMVWPLSRLNKLIMDTTGFNAAQFIVVLPLLVCAYYTFIFMFRIFRDIVRIKKADAVILSFMLFSFAYIMLSIIAPDHFGISLFLLVFALYVSGVKMQQGTVLKTWQTVVLFFVTAGITLSNGIKIVIDALFVNGKKFFRIKYLLLGVLLPSALIWGFARWEYRTFVWPKEMARNAARDKAQAEKKQKMFEAFADTAGIKDSVQLRAAFDKEMNRRIQARYKADRKKPWNRNTGKPIARGEFMNWTDATTSRWATAVENLFGESIQLHQKFLLGDTLRNRPAIVKYNTRFNYAVEAVIFMLFISGIWYGRRSRFLWMCLAGFAFDLFLHMGLGFGINEVYIMGAHWLFVIPVAMAYLVKCSEGKELWALRSLLVFLAGWLWVYNGYMLTWYLTI</sequence>
<organism evidence="2 3">
    <name type="scientific">Xylanibacter caecicola</name>
    <dbReference type="NCBI Taxonomy" id="2736294"/>
    <lineage>
        <taxon>Bacteria</taxon>
        <taxon>Pseudomonadati</taxon>
        <taxon>Bacteroidota</taxon>
        <taxon>Bacteroidia</taxon>
        <taxon>Bacteroidales</taxon>
        <taxon>Prevotellaceae</taxon>
        <taxon>Xylanibacter</taxon>
    </lineage>
</organism>
<accession>A0ABX2B398</accession>
<feature type="transmembrane region" description="Helical" evidence="1">
    <location>
        <begin position="224"/>
        <end position="243"/>
    </location>
</feature>
<dbReference type="RefSeq" id="WP_172344670.1">
    <property type="nucleotide sequence ID" value="NZ_CASYYZ010000020.1"/>
</dbReference>
<feature type="transmembrane region" description="Helical" evidence="1">
    <location>
        <begin position="374"/>
        <end position="392"/>
    </location>
</feature>
<dbReference type="Pfam" id="PF19558">
    <property type="entry name" value="DUF6080"/>
    <property type="match status" value="1"/>
</dbReference>
<name>A0ABX2B398_9BACT</name>
<feature type="transmembrane region" description="Helical" evidence="1">
    <location>
        <begin position="454"/>
        <end position="476"/>
    </location>
</feature>
<keyword evidence="3" id="KW-1185">Reference proteome</keyword>
<protein>
    <submittedName>
        <fullName evidence="2">GtrA family protein</fullName>
    </submittedName>
</protein>
<feature type="transmembrane region" description="Helical" evidence="1">
    <location>
        <begin position="163"/>
        <end position="181"/>
    </location>
</feature>
<evidence type="ECO:0000313" key="2">
    <source>
        <dbReference type="EMBL" id="NPE25180.1"/>
    </source>
</evidence>